<dbReference type="InterPro" id="IPR036291">
    <property type="entry name" value="NAD(P)-bd_dom_sf"/>
</dbReference>
<dbReference type="AlphaFoldDB" id="A0A443S4N7"/>
<dbReference type="VEuPathDB" id="VectorBase:LDEU009548"/>
<reference evidence="1 2" key="1">
    <citation type="journal article" date="2018" name="Gigascience">
        <title>Genomes of trombidid mites reveal novel predicted allergens and laterally-transferred genes associated with secondary metabolism.</title>
        <authorList>
            <person name="Dong X."/>
            <person name="Chaisiri K."/>
            <person name="Xia D."/>
            <person name="Armstrong S.D."/>
            <person name="Fang Y."/>
            <person name="Donnelly M.J."/>
            <person name="Kadowaki T."/>
            <person name="McGarry J.W."/>
            <person name="Darby A.C."/>
            <person name="Makepeace B.L."/>
        </authorList>
    </citation>
    <scope>NUCLEOTIDE SEQUENCE [LARGE SCALE GENOMIC DNA]</scope>
    <source>
        <strain evidence="1">UoL-UT</strain>
    </source>
</reference>
<keyword evidence="2" id="KW-1185">Reference proteome</keyword>
<sequence>MITDIVKFLRPVDTPFYDKLGFSEEAVEKLKNALVEINPLRRIGDAIDIANLIVFLASENACYINGANYNIDGATIYENVPDLQ</sequence>
<evidence type="ECO:0000313" key="1">
    <source>
        <dbReference type="EMBL" id="RWS22492.1"/>
    </source>
</evidence>
<dbReference type="Proteomes" id="UP000288716">
    <property type="component" value="Unassembled WGS sequence"/>
</dbReference>
<dbReference type="EMBL" id="NCKV01008636">
    <property type="protein sequence ID" value="RWS22492.1"/>
    <property type="molecule type" value="Genomic_DNA"/>
</dbReference>
<evidence type="ECO:0000313" key="2">
    <source>
        <dbReference type="Proteomes" id="UP000288716"/>
    </source>
</evidence>
<dbReference type="Pfam" id="PF13561">
    <property type="entry name" value="adh_short_C2"/>
    <property type="match status" value="1"/>
</dbReference>
<name>A0A443S4N7_9ACAR</name>
<dbReference type="InterPro" id="IPR002347">
    <property type="entry name" value="SDR_fam"/>
</dbReference>
<dbReference type="SUPFAM" id="SSF51735">
    <property type="entry name" value="NAD(P)-binding Rossmann-fold domains"/>
    <property type="match status" value="1"/>
</dbReference>
<accession>A0A443S4N7</accession>
<organism evidence="1 2">
    <name type="scientific">Leptotrombidium deliense</name>
    <dbReference type="NCBI Taxonomy" id="299467"/>
    <lineage>
        <taxon>Eukaryota</taxon>
        <taxon>Metazoa</taxon>
        <taxon>Ecdysozoa</taxon>
        <taxon>Arthropoda</taxon>
        <taxon>Chelicerata</taxon>
        <taxon>Arachnida</taxon>
        <taxon>Acari</taxon>
        <taxon>Acariformes</taxon>
        <taxon>Trombidiformes</taxon>
        <taxon>Prostigmata</taxon>
        <taxon>Anystina</taxon>
        <taxon>Parasitengona</taxon>
        <taxon>Trombiculoidea</taxon>
        <taxon>Trombiculidae</taxon>
        <taxon>Leptotrombidium</taxon>
    </lineage>
</organism>
<dbReference type="OrthoDB" id="6506490at2759"/>
<proteinExistence type="predicted"/>
<dbReference type="Gene3D" id="3.40.50.720">
    <property type="entry name" value="NAD(P)-binding Rossmann-like Domain"/>
    <property type="match status" value="1"/>
</dbReference>
<gene>
    <name evidence="1" type="ORF">B4U80_14027</name>
</gene>
<protein>
    <submittedName>
        <fullName evidence="1">3-oxoacyl-(Acyl-carrier-protein) reductase-like protein</fullName>
    </submittedName>
</protein>
<comment type="caution">
    <text evidence="1">The sequence shown here is derived from an EMBL/GenBank/DDBJ whole genome shotgun (WGS) entry which is preliminary data.</text>
</comment>